<evidence type="ECO:0000313" key="1">
    <source>
        <dbReference type="EMBL" id="KAL0574368.1"/>
    </source>
</evidence>
<evidence type="ECO:0008006" key="3">
    <source>
        <dbReference type="Google" id="ProtNLM"/>
    </source>
</evidence>
<accession>A0ABR3FG73</accession>
<reference evidence="1 2" key="1">
    <citation type="submission" date="2024-02" db="EMBL/GenBank/DDBJ databases">
        <title>A draft genome for the cacao thread blight pathogen Marasmius crinis-equi.</title>
        <authorList>
            <person name="Cohen S.P."/>
            <person name="Baruah I.K."/>
            <person name="Amoako-Attah I."/>
            <person name="Bukari Y."/>
            <person name="Meinhardt L.W."/>
            <person name="Bailey B.A."/>
        </authorList>
    </citation>
    <scope>NUCLEOTIDE SEQUENCE [LARGE SCALE GENOMIC DNA]</scope>
    <source>
        <strain evidence="1 2">GH-76</strain>
    </source>
</reference>
<dbReference type="PANTHER" id="PTHR36142:SF2">
    <property type="entry name" value="METALLO-HYDROLASE_OXIDOREDUCTASE SUPERFAMILY PROTEIN"/>
    <property type="match status" value="1"/>
</dbReference>
<sequence length="332" mass="37766">MSVHLHHLTGDNSWLLTFSDGLSSSRDTYNSLTFLLDPWFSEPDVQGHKFWLQQLHSPAKPPQFQDFKSLKDFLAAEKRQVDGVIISFAYSDHLHKPTIDGVDEDIPFFAFNRAAKTLQQWGRKYVYEISKEPGLLGVYEGIIEAEARAGRGTSRKELIEKLDVQLSFLPTTAWIWDDFAQDLLHGCLVITFFKSGGRGAIIYSPHGTPLKDLKRWKTIQDTKENPDGIEVVAFMAGWDVINMPRIFGGLINFGVPKNAQIAELLTPRYWIRTHDEMTTMSGFVSSVLKREVWTKEKVECELRTDERRTKIIEMDPGETLTIAATATESIQT</sequence>
<dbReference type="PANTHER" id="PTHR36142">
    <property type="entry name" value="METALLO-HYDROLASE/OXIDOREDUCTASE SUPERFAMILY PROTEIN"/>
    <property type="match status" value="1"/>
</dbReference>
<organism evidence="1 2">
    <name type="scientific">Marasmius crinis-equi</name>
    <dbReference type="NCBI Taxonomy" id="585013"/>
    <lineage>
        <taxon>Eukaryota</taxon>
        <taxon>Fungi</taxon>
        <taxon>Dikarya</taxon>
        <taxon>Basidiomycota</taxon>
        <taxon>Agaricomycotina</taxon>
        <taxon>Agaricomycetes</taxon>
        <taxon>Agaricomycetidae</taxon>
        <taxon>Agaricales</taxon>
        <taxon>Marasmiineae</taxon>
        <taxon>Marasmiaceae</taxon>
        <taxon>Marasmius</taxon>
    </lineage>
</organism>
<keyword evidence="2" id="KW-1185">Reference proteome</keyword>
<gene>
    <name evidence="1" type="ORF">V5O48_007591</name>
</gene>
<evidence type="ECO:0000313" key="2">
    <source>
        <dbReference type="Proteomes" id="UP001465976"/>
    </source>
</evidence>
<comment type="caution">
    <text evidence="1">The sequence shown here is derived from an EMBL/GenBank/DDBJ whole genome shotgun (WGS) entry which is preliminary data.</text>
</comment>
<protein>
    <recommendedName>
        <fullName evidence="3">Metallo-beta-lactamase domain-containing protein</fullName>
    </recommendedName>
</protein>
<name>A0ABR3FG73_9AGAR</name>
<dbReference type="Gene3D" id="3.60.15.10">
    <property type="entry name" value="Ribonuclease Z/Hydroxyacylglutathione hydrolase-like"/>
    <property type="match status" value="1"/>
</dbReference>
<dbReference type="EMBL" id="JBAHYK010000404">
    <property type="protein sequence ID" value="KAL0574368.1"/>
    <property type="molecule type" value="Genomic_DNA"/>
</dbReference>
<dbReference type="InterPro" id="IPR036866">
    <property type="entry name" value="RibonucZ/Hydroxyglut_hydro"/>
</dbReference>
<dbReference type="Proteomes" id="UP001465976">
    <property type="component" value="Unassembled WGS sequence"/>
</dbReference>
<proteinExistence type="predicted"/>